<dbReference type="Gene3D" id="1.10.260.40">
    <property type="entry name" value="lambda repressor-like DNA-binding domains"/>
    <property type="match status" value="1"/>
</dbReference>
<dbReference type="PROSITE" id="PS50943">
    <property type="entry name" value="HTH_CROC1"/>
    <property type="match status" value="1"/>
</dbReference>
<dbReference type="InterPro" id="IPR010982">
    <property type="entry name" value="Lambda_DNA-bd_dom_sf"/>
</dbReference>
<dbReference type="SUPFAM" id="SSF47413">
    <property type="entry name" value="lambda repressor-like DNA-binding domains"/>
    <property type="match status" value="1"/>
</dbReference>
<dbReference type="Proteomes" id="UP000284333">
    <property type="component" value="Unassembled WGS sequence"/>
</dbReference>
<dbReference type="InterPro" id="IPR001387">
    <property type="entry name" value="Cro/C1-type_HTH"/>
</dbReference>
<proteinExistence type="predicted"/>
<dbReference type="Pfam" id="PF13560">
    <property type="entry name" value="HTH_31"/>
    <property type="match status" value="1"/>
</dbReference>
<dbReference type="OrthoDB" id="2959414at2"/>
<dbReference type="RefSeq" id="WP_127948430.1">
    <property type="nucleotide sequence ID" value="NZ_RKLN01000007.1"/>
</dbReference>
<sequence>MTRGEPGTTSPFGAQLRRWRGSRGLSQLALAAAVGSTSRHMSFLETGRSRPSEQMVMRLGEALGIPLREQNRLLEAAGLPAAYPEVALEDADLAPFRAAINQLLTAHMPYPAVVVDEHWNVLLANRASAAFFGDALVGSNLAHRYFADPAAAEAIVNWPQVAWAGMDRLRQQLALRPFDDTLRELAVLAERATAGLPRPSPPAEGLVVCPWFRVGGQVIRTIGMAARFDTTSAVTLEELRVELLYPLDSDAERFFREAGTT</sequence>
<dbReference type="Pfam" id="PF17765">
    <property type="entry name" value="MLTR_LBD"/>
    <property type="match status" value="1"/>
</dbReference>
<feature type="domain" description="HTH cro/C1-type" evidence="1">
    <location>
        <begin position="16"/>
        <end position="70"/>
    </location>
</feature>
<accession>A0A3S3AB83</accession>
<keyword evidence="3" id="KW-1185">Reference proteome</keyword>
<dbReference type="InterPro" id="IPR041413">
    <property type="entry name" value="MLTR_LBD"/>
</dbReference>
<dbReference type="PANTHER" id="PTHR35010">
    <property type="entry name" value="BLL4672 PROTEIN-RELATED"/>
    <property type="match status" value="1"/>
</dbReference>
<protein>
    <submittedName>
        <fullName evidence="2">Helix-turn-helix domain-containing protein</fullName>
    </submittedName>
</protein>
<gene>
    <name evidence="2" type="ORF">EF834_17165</name>
</gene>
<dbReference type="AlphaFoldDB" id="A0A3S3AB83"/>
<organism evidence="2 3">
    <name type="scientific">Rhodococcus spongiicola</name>
    <dbReference type="NCBI Taxonomy" id="2487352"/>
    <lineage>
        <taxon>Bacteria</taxon>
        <taxon>Bacillati</taxon>
        <taxon>Actinomycetota</taxon>
        <taxon>Actinomycetes</taxon>
        <taxon>Mycobacteriales</taxon>
        <taxon>Nocardiaceae</taxon>
        <taxon>Rhodococcus</taxon>
    </lineage>
</organism>
<evidence type="ECO:0000313" key="3">
    <source>
        <dbReference type="Proteomes" id="UP000284333"/>
    </source>
</evidence>
<dbReference type="CDD" id="cd00093">
    <property type="entry name" value="HTH_XRE"/>
    <property type="match status" value="1"/>
</dbReference>
<dbReference type="Gene3D" id="3.30.450.180">
    <property type="match status" value="1"/>
</dbReference>
<evidence type="ECO:0000259" key="1">
    <source>
        <dbReference type="PROSITE" id="PS50943"/>
    </source>
</evidence>
<reference evidence="2 3" key="1">
    <citation type="submission" date="2018-11" db="EMBL/GenBank/DDBJ databases">
        <title>Rhodococcus spongicola sp. nov. and Rhodococcus xishaensis sp. nov. from marine sponges.</title>
        <authorList>
            <person name="Li L."/>
            <person name="Lin H.W."/>
        </authorList>
    </citation>
    <scope>NUCLEOTIDE SEQUENCE [LARGE SCALE GENOMIC DNA]</scope>
    <source>
        <strain evidence="2 3">LHW50502</strain>
    </source>
</reference>
<dbReference type="SMART" id="SM00530">
    <property type="entry name" value="HTH_XRE"/>
    <property type="match status" value="1"/>
</dbReference>
<dbReference type="PANTHER" id="PTHR35010:SF4">
    <property type="entry name" value="BLL5781 PROTEIN"/>
    <property type="match status" value="1"/>
</dbReference>
<dbReference type="EMBL" id="RKLN01000007">
    <property type="protein sequence ID" value="RVW00385.1"/>
    <property type="molecule type" value="Genomic_DNA"/>
</dbReference>
<dbReference type="GO" id="GO:0003677">
    <property type="term" value="F:DNA binding"/>
    <property type="evidence" value="ECO:0007669"/>
    <property type="project" value="InterPro"/>
</dbReference>
<evidence type="ECO:0000313" key="2">
    <source>
        <dbReference type="EMBL" id="RVW00385.1"/>
    </source>
</evidence>
<comment type="caution">
    <text evidence="2">The sequence shown here is derived from an EMBL/GenBank/DDBJ whole genome shotgun (WGS) entry which is preliminary data.</text>
</comment>
<name>A0A3S3AB83_9NOCA</name>